<gene>
    <name evidence="1" type="ORF">CGI_10019117</name>
</gene>
<name>K1RVP7_MAGGI</name>
<dbReference type="InParanoid" id="K1RVP7"/>
<accession>K1RVP7</accession>
<dbReference type="EMBL" id="JH817473">
    <property type="protein sequence ID" value="EKC38881.1"/>
    <property type="molecule type" value="Genomic_DNA"/>
</dbReference>
<protein>
    <submittedName>
        <fullName evidence="1">Uncharacterized protein</fullName>
    </submittedName>
</protein>
<dbReference type="AlphaFoldDB" id="K1RVP7"/>
<sequence length="202" mass="22850">MKVKIVLCLIIGNVHAWWELVFKVVTGGPFGAYNLFINNGTRNINNLAAQQLTNQVLDHYKSDVMDDMHSNGVTKIRVSYYSGGVEAQFFVFDAVGANKTGWFSRHRLLETSYDITAFGNTTGIFGEYFSLEGFVTDCLKKFVGSVKSIEGEAEPSLLWTLSTPQIPLNKWVKSIRCIFKSRIKRLRGEMTTIYPSVFKKEK</sequence>
<reference evidence="1" key="1">
    <citation type="journal article" date="2012" name="Nature">
        <title>The oyster genome reveals stress adaptation and complexity of shell formation.</title>
        <authorList>
            <person name="Zhang G."/>
            <person name="Fang X."/>
            <person name="Guo X."/>
            <person name="Li L."/>
            <person name="Luo R."/>
            <person name="Xu F."/>
            <person name="Yang P."/>
            <person name="Zhang L."/>
            <person name="Wang X."/>
            <person name="Qi H."/>
            <person name="Xiong Z."/>
            <person name="Que H."/>
            <person name="Xie Y."/>
            <person name="Holland P.W."/>
            <person name="Paps J."/>
            <person name="Zhu Y."/>
            <person name="Wu F."/>
            <person name="Chen Y."/>
            <person name="Wang J."/>
            <person name="Peng C."/>
            <person name="Meng J."/>
            <person name="Yang L."/>
            <person name="Liu J."/>
            <person name="Wen B."/>
            <person name="Zhang N."/>
            <person name="Huang Z."/>
            <person name="Zhu Q."/>
            <person name="Feng Y."/>
            <person name="Mount A."/>
            <person name="Hedgecock D."/>
            <person name="Xu Z."/>
            <person name="Liu Y."/>
            <person name="Domazet-Loso T."/>
            <person name="Du Y."/>
            <person name="Sun X."/>
            <person name="Zhang S."/>
            <person name="Liu B."/>
            <person name="Cheng P."/>
            <person name="Jiang X."/>
            <person name="Li J."/>
            <person name="Fan D."/>
            <person name="Wang W."/>
            <person name="Fu W."/>
            <person name="Wang T."/>
            <person name="Wang B."/>
            <person name="Zhang J."/>
            <person name="Peng Z."/>
            <person name="Li Y."/>
            <person name="Li N."/>
            <person name="Wang J."/>
            <person name="Chen M."/>
            <person name="He Y."/>
            <person name="Tan F."/>
            <person name="Song X."/>
            <person name="Zheng Q."/>
            <person name="Huang R."/>
            <person name="Yang H."/>
            <person name="Du X."/>
            <person name="Chen L."/>
            <person name="Yang M."/>
            <person name="Gaffney P.M."/>
            <person name="Wang S."/>
            <person name="Luo L."/>
            <person name="She Z."/>
            <person name="Ming Y."/>
            <person name="Huang W."/>
            <person name="Zhang S."/>
            <person name="Huang B."/>
            <person name="Zhang Y."/>
            <person name="Qu T."/>
            <person name="Ni P."/>
            <person name="Miao G."/>
            <person name="Wang J."/>
            <person name="Wang Q."/>
            <person name="Steinberg C.E."/>
            <person name="Wang H."/>
            <person name="Li N."/>
            <person name="Qian L."/>
            <person name="Zhang G."/>
            <person name="Li Y."/>
            <person name="Yang H."/>
            <person name="Liu X."/>
            <person name="Wang J."/>
            <person name="Yin Y."/>
            <person name="Wang J."/>
        </authorList>
    </citation>
    <scope>NUCLEOTIDE SEQUENCE [LARGE SCALE GENOMIC DNA]</scope>
    <source>
        <strain evidence="1">05x7-T-G4-1.051#20</strain>
    </source>
</reference>
<proteinExistence type="predicted"/>
<evidence type="ECO:0000313" key="1">
    <source>
        <dbReference type="EMBL" id="EKC38881.1"/>
    </source>
</evidence>
<dbReference type="HOGENOM" id="CLU_1355821_0_0_1"/>
<organism evidence="1">
    <name type="scientific">Magallana gigas</name>
    <name type="common">Pacific oyster</name>
    <name type="synonym">Crassostrea gigas</name>
    <dbReference type="NCBI Taxonomy" id="29159"/>
    <lineage>
        <taxon>Eukaryota</taxon>
        <taxon>Metazoa</taxon>
        <taxon>Spiralia</taxon>
        <taxon>Lophotrochozoa</taxon>
        <taxon>Mollusca</taxon>
        <taxon>Bivalvia</taxon>
        <taxon>Autobranchia</taxon>
        <taxon>Pteriomorphia</taxon>
        <taxon>Ostreida</taxon>
        <taxon>Ostreoidea</taxon>
        <taxon>Ostreidae</taxon>
        <taxon>Magallana</taxon>
    </lineage>
</organism>